<keyword evidence="7" id="KW-1185">Reference proteome</keyword>
<evidence type="ECO:0000256" key="2">
    <source>
        <dbReference type="ARBA" id="ARBA00004496"/>
    </source>
</evidence>
<evidence type="ECO:0008006" key="8">
    <source>
        <dbReference type="Google" id="ProtNLM"/>
    </source>
</evidence>
<comment type="caution">
    <text evidence="6">The sequence shown here is derived from an EMBL/GenBank/DDBJ whole genome shotgun (WGS) entry which is preliminary data.</text>
</comment>
<dbReference type="PANTHER" id="PTHR31250:SF27">
    <property type="entry name" value="IQ DOMAIN-CONTAINING PROTEIN IQM5"/>
    <property type="match status" value="1"/>
</dbReference>
<evidence type="ECO:0000313" key="6">
    <source>
        <dbReference type="EMBL" id="KAJ8482920.1"/>
    </source>
</evidence>
<comment type="subcellular location">
    <subcellularLocation>
        <location evidence="2">Cytoplasm</location>
    </subcellularLocation>
    <subcellularLocation>
        <location evidence="1">Nucleus</location>
    </subcellularLocation>
</comment>
<evidence type="ECO:0000313" key="7">
    <source>
        <dbReference type="Proteomes" id="UP001215151"/>
    </source>
</evidence>
<gene>
    <name evidence="6" type="ORF">ONZ51_g5055</name>
</gene>
<dbReference type="PANTHER" id="PTHR31250">
    <property type="entry name" value="IQ DOMAIN-CONTAINING PROTEIN IQM3"/>
    <property type="match status" value="1"/>
</dbReference>
<dbReference type="GO" id="GO:0005737">
    <property type="term" value="C:cytoplasm"/>
    <property type="evidence" value="ECO:0007669"/>
    <property type="project" value="UniProtKB-SubCell"/>
</dbReference>
<feature type="compositionally biased region" description="Low complexity" evidence="5">
    <location>
        <begin position="200"/>
        <end position="219"/>
    </location>
</feature>
<dbReference type="Proteomes" id="UP001215151">
    <property type="component" value="Unassembled WGS sequence"/>
</dbReference>
<feature type="compositionally biased region" description="Polar residues" evidence="5">
    <location>
        <begin position="440"/>
        <end position="451"/>
    </location>
</feature>
<protein>
    <recommendedName>
        <fullName evidence="8">IQ domain-containing protein IQM6</fullName>
    </recommendedName>
</protein>
<evidence type="ECO:0000256" key="4">
    <source>
        <dbReference type="ARBA" id="ARBA00023242"/>
    </source>
</evidence>
<reference evidence="6" key="1">
    <citation type="submission" date="2022-11" db="EMBL/GenBank/DDBJ databases">
        <title>Genome Sequence of Cubamyces cubensis.</title>
        <authorList>
            <person name="Buettner E."/>
        </authorList>
    </citation>
    <scope>NUCLEOTIDE SEQUENCE</scope>
    <source>
        <strain evidence="6">MPL-01</strain>
    </source>
</reference>
<name>A0AAD7XCF3_9APHY</name>
<feature type="compositionally biased region" description="Basic and acidic residues" evidence="5">
    <location>
        <begin position="388"/>
        <end position="438"/>
    </location>
</feature>
<keyword evidence="3" id="KW-0963">Cytoplasm</keyword>
<proteinExistence type="predicted"/>
<feature type="region of interest" description="Disordered" evidence="5">
    <location>
        <begin position="190"/>
        <end position="220"/>
    </location>
</feature>
<keyword evidence="4" id="KW-0539">Nucleus</keyword>
<evidence type="ECO:0000256" key="5">
    <source>
        <dbReference type="SAM" id="MobiDB-lite"/>
    </source>
</evidence>
<dbReference type="EMBL" id="JAPEVG010000104">
    <property type="protein sequence ID" value="KAJ8482920.1"/>
    <property type="molecule type" value="Genomic_DNA"/>
</dbReference>
<dbReference type="GO" id="GO:0005634">
    <property type="term" value="C:nucleus"/>
    <property type="evidence" value="ECO:0007669"/>
    <property type="project" value="UniProtKB-SubCell"/>
</dbReference>
<feature type="region of interest" description="Disordered" evidence="5">
    <location>
        <begin position="382"/>
        <end position="451"/>
    </location>
</feature>
<organism evidence="6 7">
    <name type="scientific">Trametes cubensis</name>
    <dbReference type="NCBI Taxonomy" id="1111947"/>
    <lineage>
        <taxon>Eukaryota</taxon>
        <taxon>Fungi</taxon>
        <taxon>Dikarya</taxon>
        <taxon>Basidiomycota</taxon>
        <taxon>Agaricomycotina</taxon>
        <taxon>Agaricomycetes</taxon>
        <taxon>Polyporales</taxon>
        <taxon>Polyporaceae</taxon>
        <taxon>Trametes</taxon>
    </lineage>
</organism>
<evidence type="ECO:0000256" key="3">
    <source>
        <dbReference type="ARBA" id="ARBA00022490"/>
    </source>
</evidence>
<dbReference type="InterPro" id="IPR044159">
    <property type="entry name" value="IQM"/>
</dbReference>
<sequence>MQSLAENIHKSANADEVEEKRRHDAAVRIQNAWRKRMRKQYLGPDFLWSDLIVHARTKVDRDAAEEGRNTSRDRWRRSIFLAGRLQDGDEMLSKGKNTHPEAARKHLETQHWLELIDGKHRYGSNYHGGGKDLSLKECPRERLEKERITYLSPEQRRYTLFVACFLKGLTPHTIGLNYLVRIDKDVPYEATDGDSEPRDSFSVPDQNSSSSPTSESSISGDQEAEMMHYVGLRRQPNNPVKRVLWKNFTVRGLVDKLLRKTIKRNTWIYVSDKNFNIFVGIKTPGAFQHSSFLAGGLVTSAGLISVKDGQIHTLSPLSGHYRTSIDHFRRFIAVLEERGVDMSKVEISKAELALIEHIAKFKKTQAKTLKKAEERTATIAKKAVGAHHAQDSEEQSWKREIVEGMEARNGDHAPSDVDARNKETGAATEDRKPDREDATDSTPSTARAPTG</sequence>
<evidence type="ECO:0000256" key="1">
    <source>
        <dbReference type="ARBA" id="ARBA00004123"/>
    </source>
</evidence>
<accession>A0AAD7XCF3</accession>
<dbReference type="AlphaFoldDB" id="A0AAD7XCF3"/>